<dbReference type="SUPFAM" id="SSF51905">
    <property type="entry name" value="FAD/NAD(P)-binding domain"/>
    <property type="match status" value="1"/>
</dbReference>
<evidence type="ECO:0000313" key="4">
    <source>
        <dbReference type="Proteomes" id="UP000054266"/>
    </source>
</evidence>
<organism evidence="3 4">
    <name type="scientific">Phialophora macrospora</name>
    <dbReference type="NCBI Taxonomy" id="1851006"/>
    <lineage>
        <taxon>Eukaryota</taxon>
        <taxon>Fungi</taxon>
        <taxon>Dikarya</taxon>
        <taxon>Ascomycota</taxon>
        <taxon>Pezizomycotina</taxon>
        <taxon>Eurotiomycetes</taxon>
        <taxon>Chaetothyriomycetidae</taxon>
        <taxon>Chaetothyriales</taxon>
        <taxon>Herpotrichiellaceae</taxon>
        <taxon>Phialophora</taxon>
    </lineage>
</organism>
<dbReference type="AlphaFoldDB" id="A0A0D2FXP1"/>
<dbReference type="Pfam" id="PF01266">
    <property type="entry name" value="DAO"/>
    <property type="match status" value="1"/>
</dbReference>
<accession>A0A0D2FXP1</accession>
<dbReference type="Gene3D" id="3.50.50.60">
    <property type="entry name" value="FAD/NAD(P)-binding domain"/>
    <property type="match status" value="1"/>
</dbReference>
<dbReference type="Proteomes" id="UP000054266">
    <property type="component" value="Unassembled WGS sequence"/>
</dbReference>
<feature type="compositionally biased region" description="Basic and acidic residues" evidence="1">
    <location>
        <begin position="1"/>
        <end position="16"/>
    </location>
</feature>
<dbReference type="PANTHER" id="PTHR13847">
    <property type="entry name" value="SARCOSINE DEHYDROGENASE-RELATED"/>
    <property type="match status" value="1"/>
</dbReference>
<evidence type="ECO:0000259" key="2">
    <source>
        <dbReference type="Pfam" id="PF01266"/>
    </source>
</evidence>
<dbReference type="Gene3D" id="3.30.9.10">
    <property type="entry name" value="D-Amino Acid Oxidase, subunit A, domain 2"/>
    <property type="match status" value="1"/>
</dbReference>
<name>A0A0D2FXP1_9EURO</name>
<gene>
    <name evidence="3" type="ORF">PV04_03423</name>
</gene>
<dbReference type="EMBL" id="KN846957">
    <property type="protein sequence ID" value="KIW71235.1"/>
    <property type="molecule type" value="Genomic_DNA"/>
</dbReference>
<dbReference type="HOGENOM" id="CLU_022730_0_0_1"/>
<dbReference type="GO" id="GO:0005737">
    <property type="term" value="C:cytoplasm"/>
    <property type="evidence" value="ECO:0007669"/>
    <property type="project" value="TreeGrafter"/>
</dbReference>
<proteinExistence type="predicted"/>
<dbReference type="InterPro" id="IPR036188">
    <property type="entry name" value="FAD/NAD-bd_sf"/>
</dbReference>
<reference evidence="3 4" key="1">
    <citation type="submission" date="2015-01" db="EMBL/GenBank/DDBJ databases">
        <title>The Genome Sequence of Capronia semiimmersa CBS27337.</title>
        <authorList>
            <consortium name="The Broad Institute Genomics Platform"/>
            <person name="Cuomo C."/>
            <person name="de Hoog S."/>
            <person name="Gorbushina A."/>
            <person name="Stielow B."/>
            <person name="Teixiera M."/>
            <person name="Abouelleil A."/>
            <person name="Chapman S.B."/>
            <person name="Priest M."/>
            <person name="Young S.K."/>
            <person name="Wortman J."/>
            <person name="Nusbaum C."/>
            <person name="Birren B."/>
        </authorList>
    </citation>
    <scope>NUCLEOTIDE SEQUENCE [LARGE SCALE GENOMIC DNA]</scope>
    <source>
        <strain evidence="3 4">CBS 27337</strain>
    </source>
</reference>
<dbReference type="STRING" id="5601.A0A0D2FXP1"/>
<protein>
    <recommendedName>
        <fullName evidence="2">FAD dependent oxidoreductase domain-containing protein</fullName>
    </recommendedName>
</protein>
<evidence type="ECO:0000313" key="3">
    <source>
        <dbReference type="EMBL" id="KIW71235.1"/>
    </source>
</evidence>
<keyword evidence="4" id="KW-1185">Reference proteome</keyword>
<dbReference type="InterPro" id="IPR006076">
    <property type="entry name" value="FAD-dep_OxRdtase"/>
</dbReference>
<feature type="region of interest" description="Disordered" evidence="1">
    <location>
        <begin position="1"/>
        <end position="28"/>
    </location>
</feature>
<evidence type="ECO:0000256" key="1">
    <source>
        <dbReference type="SAM" id="MobiDB-lite"/>
    </source>
</evidence>
<sequence length="484" mass="52764">MAPDRDFEHPKMDQRRNIPPGLPRPNPIRSYWQDPPDEIADCRTTPDLPGEADIVIVGAGVSGASIAYNLLSSDPRLSIVLLEARQAASGASGRNGGHTKTATYRSFHENVKSVGTSDAIKVTNLEYNTMVNVHAFAREHSIPCDSVRCQTIDVFYDSAQFQAARVSVALMEQSMGVEKAPKHIFHDVEETAEKYLAPGSVGSLEYESGSLSAYQFTIGVLKLALGKGLNLQCNTPANNISKGKDGSWTVSTPRGSVTSKKLVLATNGYTAHLYPRLLGVIVPLRGVVTAQRPGQSMPQQGLETTYSFVYREGFEYMISRPPGSKFEGDIVIGGGLHVAKDDGMNEYGNTDDTTYDKSSAEFLLECTRRYFGPKNWGRDHPDGHNRRTWSGVMGFSADGYPFIGPVPGEDGLYLSASFQGHGMVLCFLCAKAVTTMIEGKDGDELSSWFPNCYRVTEKRMGKKFEGRIKASGAPEPQAVENGTH</sequence>
<feature type="domain" description="FAD dependent oxidoreductase" evidence="2">
    <location>
        <begin position="53"/>
        <end position="434"/>
    </location>
</feature>
<dbReference type="PANTHER" id="PTHR13847:SF284">
    <property type="entry name" value="FAD DEPENDENT OXIDOREDUCTASE DOMAIN-CONTAINING PROTEIN"/>
    <property type="match status" value="1"/>
</dbReference>